<evidence type="ECO:0000256" key="1">
    <source>
        <dbReference type="ARBA" id="ARBA00023015"/>
    </source>
</evidence>
<dbReference type="CDD" id="cd01392">
    <property type="entry name" value="HTH_LacI"/>
    <property type="match status" value="1"/>
</dbReference>
<keyword evidence="2 6" id="KW-0238">DNA-binding</keyword>
<dbReference type="Pfam" id="PF13377">
    <property type="entry name" value="Peripla_BP_3"/>
    <property type="match status" value="1"/>
</dbReference>
<dbReference type="GO" id="GO:0003700">
    <property type="term" value="F:DNA-binding transcription factor activity"/>
    <property type="evidence" value="ECO:0007669"/>
    <property type="project" value="TreeGrafter"/>
</dbReference>
<reference evidence="6" key="1">
    <citation type="submission" date="2023-01" db="EMBL/GenBank/DDBJ databases">
        <title>The genome sequence of Kordiimonadaceae bacterium 6D33.</title>
        <authorList>
            <person name="Liu Y."/>
        </authorList>
    </citation>
    <scope>NUCLEOTIDE SEQUENCE</scope>
    <source>
        <strain evidence="6">6D33</strain>
    </source>
</reference>
<dbReference type="GO" id="GO:0000976">
    <property type="term" value="F:transcription cis-regulatory region binding"/>
    <property type="evidence" value="ECO:0007669"/>
    <property type="project" value="TreeGrafter"/>
</dbReference>
<evidence type="ECO:0000256" key="3">
    <source>
        <dbReference type="ARBA" id="ARBA00023163"/>
    </source>
</evidence>
<dbReference type="AlphaFoldDB" id="A0AAE9XP98"/>
<dbReference type="Gene3D" id="1.10.260.40">
    <property type="entry name" value="lambda repressor-like DNA-binding domains"/>
    <property type="match status" value="1"/>
</dbReference>
<dbReference type="Gene3D" id="3.40.50.2300">
    <property type="match status" value="2"/>
</dbReference>
<proteinExistence type="predicted"/>
<dbReference type="CDD" id="cd01545">
    <property type="entry name" value="PBP1_SalR"/>
    <property type="match status" value="1"/>
</dbReference>
<sequence length="358" mass="39305">MASSDEKPDDSDTGLGRPGARRKPKITINDIARMAGVSKKTVSRVINDAATVKASTRDKIKALIKEYDFSPDPQARALAFRRSFLVAMIYDNPSPQYIVNMQRGILDALAGSSCQLVIRPCDRNAPDFYDMISEFIEQQRLFGAVLPPSVSEDDHIAEMLREADCPYVRIASVELDEPHRMIRTREAHGAAEAARHLARLGHRRIAHIRGPESFRSSHERLRGFQDGLSEFGLHLKDDDIVFGGYTYETGYECARLLLAKPERPTAIFAGNDEMALGVYKAAREIGLTVPADISVVGFDDTPIASRIAPYLTTVHSPIRDIGYLAGKLLVEGPKGAKGGLTSITPELVVRESTAAPAF</sequence>
<dbReference type="InterPro" id="IPR028082">
    <property type="entry name" value="Peripla_BP_I"/>
</dbReference>
<gene>
    <name evidence="6" type="ORF">PH603_14935</name>
</gene>
<dbReference type="PROSITE" id="PS50932">
    <property type="entry name" value="HTH_LACI_2"/>
    <property type="match status" value="1"/>
</dbReference>
<feature type="region of interest" description="Disordered" evidence="4">
    <location>
        <begin position="1"/>
        <end position="23"/>
    </location>
</feature>
<name>A0AAE9XP98_9PROT</name>
<evidence type="ECO:0000256" key="4">
    <source>
        <dbReference type="SAM" id="MobiDB-lite"/>
    </source>
</evidence>
<dbReference type="SUPFAM" id="SSF53822">
    <property type="entry name" value="Periplasmic binding protein-like I"/>
    <property type="match status" value="1"/>
</dbReference>
<evidence type="ECO:0000259" key="5">
    <source>
        <dbReference type="PROSITE" id="PS50932"/>
    </source>
</evidence>
<dbReference type="InterPro" id="IPR010982">
    <property type="entry name" value="Lambda_DNA-bd_dom_sf"/>
</dbReference>
<dbReference type="EMBL" id="CP116805">
    <property type="protein sequence ID" value="WCL53831.1"/>
    <property type="molecule type" value="Genomic_DNA"/>
</dbReference>
<keyword evidence="1" id="KW-0805">Transcription regulation</keyword>
<keyword evidence="7" id="KW-1185">Reference proteome</keyword>
<protein>
    <submittedName>
        <fullName evidence="6">LacI family DNA-binding transcriptional regulator</fullName>
    </submittedName>
</protein>
<evidence type="ECO:0000313" key="7">
    <source>
        <dbReference type="Proteomes" id="UP001217500"/>
    </source>
</evidence>
<dbReference type="Proteomes" id="UP001217500">
    <property type="component" value="Chromosome"/>
</dbReference>
<accession>A0AAE9XP98</accession>
<dbReference type="PRINTS" id="PR00036">
    <property type="entry name" value="HTHLACI"/>
</dbReference>
<dbReference type="PANTHER" id="PTHR30146:SF153">
    <property type="entry name" value="LACTOSE OPERON REPRESSOR"/>
    <property type="match status" value="1"/>
</dbReference>
<dbReference type="SUPFAM" id="SSF47413">
    <property type="entry name" value="lambda repressor-like DNA-binding domains"/>
    <property type="match status" value="1"/>
</dbReference>
<dbReference type="InterPro" id="IPR000843">
    <property type="entry name" value="HTH_LacI"/>
</dbReference>
<dbReference type="SMART" id="SM00354">
    <property type="entry name" value="HTH_LACI"/>
    <property type="match status" value="1"/>
</dbReference>
<dbReference type="PANTHER" id="PTHR30146">
    <property type="entry name" value="LACI-RELATED TRANSCRIPTIONAL REPRESSOR"/>
    <property type="match status" value="1"/>
</dbReference>
<evidence type="ECO:0000313" key="6">
    <source>
        <dbReference type="EMBL" id="WCL53831.1"/>
    </source>
</evidence>
<keyword evidence="3" id="KW-0804">Transcription</keyword>
<dbReference type="PROSITE" id="PS00356">
    <property type="entry name" value="HTH_LACI_1"/>
    <property type="match status" value="1"/>
</dbReference>
<dbReference type="InterPro" id="IPR046335">
    <property type="entry name" value="LacI/GalR-like_sensor"/>
</dbReference>
<dbReference type="KEGG" id="gso:PH603_14935"/>
<evidence type="ECO:0000256" key="2">
    <source>
        <dbReference type="ARBA" id="ARBA00023125"/>
    </source>
</evidence>
<dbReference type="RefSeq" id="WP_289503468.1">
    <property type="nucleotide sequence ID" value="NZ_CP116805.1"/>
</dbReference>
<dbReference type="Pfam" id="PF00356">
    <property type="entry name" value="LacI"/>
    <property type="match status" value="1"/>
</dbReference>
<organism evidence="6 7">
    <name type="scientific">Gimibacter soli</name>
    <dbReference type="NCBI Taxonomy" id="3024400"/>
    <lineage>
        <taxon>Bacteria</taxon>
        <taxon>Pseudomonadati</taxon>
        <taxon>Pseudomonadota</taxon>
        <taxon>Alphaproteobacteria</taxon>
        <taxon>Kordiimonadales</taxon>
        <taxon>Temperatibacteraceae</taxon>
        <taxon>Gimibacter</taxon>
    </lineage>
</organism>
<feature type="domain" description="HTH lacI-type" evidence="5">
    <location>
        <begin position="26"/>
        <end position="80"/>
    </location>
</feature>